<accession>A0A0E9PRG0</accession>
<reference evidence="1" key="1">
    <citation type="submission" date="2014-11" db="EMBL/GenBank/DDBJ databases">
        <authorList>
            <person name="Amaro Gonzalez C."/>
        </authorList>
    </citation>
    <scope>NUCLEOTIDE SEQUENCE</scope>
</reference>
<reference evidence="1" key="2">
    <citation type="journal article" date="2015" name="Fish Shellfish Immunol.">
        <title>Early steps in the European eel (Anguilla anguilla)-Vibrio vulnificus interaction in the gills: Role of the RtxA13 toxin.</title>
        <authorList>
            <person name="Callol A."/>
            <person name="Pajuelo D."/>
            <person name="Ebbesson L."/>
            <person name="Teles M."/>
            <person name="MacKenzie S."/>
            <person name="Amaro C."/>
        </authorList>
    </citation>
    <scope>NUCLEOTIDE SEQUENCE</scope>
</reference>
<name>A0A0E9PRG0_ANGAN</name>
<dbReference type="EMBL" id="GBXM01101720">
    <property type="protein sequence ID" value="JAH06857.1"/>
    <property type="molecule type" value="Transcribed_RNA"/>
</dbReference>
<dbReference type="AlphaFoldDB" id="A0A0E9PRG0"/>
<sequence>MQIMQREMHCLITEAMYDSFILRQFEFANCLAYGLSQPLYRLHHTSHPCSLQFN</sequence>
<proteinExistence type="predicted"/>
<organism evidence="1">
    <name type="scientific">Anguilla anguilla</name>
    <name type="common">European freshwater eel</name>
    <name type="synonym">Muraena anguilla</name>
    <dbReference type="NCBI Taxonomy" id="7936"/>
    <lineage>
        <taxon>Eukaryota</taxon>
        <taxon>Metazoa</taxon>
        <taxon>Chordata</taxon>
        <taxon>Craniata</taxon>
        <taxon>Vertebrata</taxon>
        <taxon>Euteleostomi</taxon>
        <taxon>Actinopterygii</taxon>
        <taxon>Neopterygii</taxon>
        <taxon>Teleostei</taxon>
        <taxon>Anguilliformes</taxon>
        <taxon>Anguillidae</taxon>
        <taxon>Anguilla</taxon>
    </lineage>
</organism>
<protein>
    <submittedName>
        <fullName evidence="1">Uncharacterized protein</fullName>
    </submittedName>
</protein>
<evidence type="ECO:0000313" key="1">
    <source>
        <dbReference type="EMBL" id="JAH06857.1"/>
    </source>
</evidence>